<dbReference type="Proteomes" id="UP000185781">
    <property type="component" value="Unassembled WGS sequence"/>
</dbReference>
<dbReference type="STRING" id="373672.SAMN05421785_102194"/>
<proteinExistence type="predicted"/>
<gene>
    <name evidence="1" type="ORF">SAMN05421785_102194</name>
</gene>
<dbReference type="AlphaFoldDB" id="A0A1N7LFA4"/>
<dbReference type="EMBL" id="FTOV01000002">
    <property type="protein sequence ID" value="SIS72451.1"/>
    <property type="molecule type" value="Genomic_DNA"/>
</dbReference>
<evidence type="ECO:0000313" key="2">
    <source>
        <dbReference type="Proteomes" id="UP000185781"/>
    </source>
</evidence>
<name>A0A1N7LFA4_9FLAO</name>
<dbReference type="OrthoDB" id="1037644at2"/>
<evidence type="ECO:0000313" key="1">
    <source>
        <dbReference type="EMBL" id="SIS72451.1"/>
    </source>
</evidence>
<organism evidence="1 2">
    <name type="scientific">Chryseobacterium gambrini</name>
    <dbReference type="NCBI Taxonomy" id="373672"/>
    <lineage>
        <taxon>Bacteria</taxon>
        <taxon>Pseudomonadati</taxon>
        <taxon>Bacteroidota</taxon>
        <taxon>Flavobacteriia</taxon>
        <taxon>Flavobacteriales</taxon>
        <taxon>Weeksellaceae</taxon>
        <taxon>Chryseobacterium group</taxon>
        <taxon>Chryseobacterium</taxon>
    </lineage>
</organism>
<protein>
    <submittedName>
        <fullName evidence="1">Uncharacterized protein</fullName>
    </submittedName>
</protein>
<accession>A0A1N7LFA4</accession>
<dbReference type="RefSeq" id="WP_051289357.1">
    <property type="nucleotide sequence ID" value="NZ_FTOV01000002.1"/>
</dbReference>
<reference evidence="1 2" key="1">
    <citation type="submission" date="2017-01" db="EMBL/GenBank/DDBJ databases">
        <authorList>
            <person name="Mah S.A."/>
            <person name="Swanson W.J."/>
            <person name="Moy G.W."/>
            <person name="Vacquier V.D."/>
        </authorList>
    </citation>
    <scope>NUCLEOTIDE SEQUENCE [LARGE SCALE GENOMIC DNA]</scope>
    <source>
        <strain evidence="1 2">DSM 18014</strain>
    </source>
</reference>
<sequence>MGIKKDKRNYRKHSEENQELIKKSLMELGAGRSILLDNEDEIIAGNETFTQAEKLGIPIKVIETDGKTLIAVKRTDLATEDDARKQLAIVDNLATDKSEFDFELLSDDFEIDFLEDIGFDKVDLIPKGIGENDPTAEWTDMPEFEQEDLLAKNRVIVSFENDEDRFAFAKLIGIKMTRDTKSIWFPEKKPEIVKDLRYKDEE</sequence>